<dbReference type="Proteomes" id="UP000515152">
    <property type="component" value="Chromosome 12"/>
</dbReference>
<gene>
    <name evidence="3" type="primary">LOC122133345</name>
</gene>
<protein>
    <submittedName>
        <fullName evidence="3">Protein transport protein Sec16A-like</fullName>
    </submittedName>
</protein>
<dbReference type="KEGG" id="char:122133345"/>
<dbReference type="RefSeq" id="XP_042565305.1">
    <property type="nucleotide sequence ID" value="XM_042709371.1"/>
</dbReference>
<dbReference type="AlphaFoldDB" id="A0A8M1KRQ5"/>
<feature type="region of interest" description="Disordered" evidence="1">
    <location>
        <begin position="18"/>
        <end position="87"/>
    </location>
</feature>
<organism evidence="2 3">
    <name type="scientific">Clupea harengus</name>
    <name type="common">Atlantic herring</name>
    <dbReference type="NCBI Taxonomy" id="7950"/>
    <lineage>
        <taxon>Eukaryota</taxon>
        <taxon>Metazoa</taxon>
        <taxon>Chordata</taxon>
        <taxon>Craniata</taxon>
        <taxon>Vertebrata</taxon>
        <taxon>Euteleostomi</taxon>
        <taxon>Actinopterygii</taxon>
        <taxon>Neopterygii</taxon>
        <taxon>Teleostei</taxon>
        <taxon>Clupei</taxon>
        <taxon>Clupeiformes</taxon>
        <taxon>Clupeoidei</taxon>
        <taxon>Clupeidae</taxon>
        <taxon>Clupea</taxon>
    </lineage>
</organism>
<name>A0A8M1KRQ5_CLUHA</name>
<dbReference type="OrthoDB" id="8918678at2759"/>
<proteinExistence type="predicted"/>
<evidence type="ECO:0000313" key="2">
    <source>
        <dbReference type="Proteomes" id="UP000515152"/>
    </source>
</evidence>
<dbReference type="GeneID" id="122133345"/>
<reference evidence="3" key="1">
    <citation type="submission" date="2025-08" db="UniProtKB">
        <authorList>
            <consortium name="RefSeq"/>
        </authorList>
    </citation>
    <scope>IDENTIFICATION</scope>
</reference>
<evidence type="ECO:0000256" key="1">
    <source>
        <dbReference type="SAM" id="MobiDB-lite"/>
    </source>
</evidence>
<sequence>MPAPADLFAPLAPMPILFTPNAAEEQQPAEGNTAEGVNQSQPQMFNPTLLPQCPEGTQSGELSRSSSMSSLSREVSHHLNQAPPTGGVTFYNPAQFAQAAPVPMRVGRLGGQREYPTLK</sequence>
<accession>A0A8M1KRQ5</accession>
<feature type="compositionally biased region" description="Low complexity" evidence="1">
    <location>
        <begin position="59"/>
        <end position="73"/>
    </location>
</feature>
<evidence type="ECO:0000313" key="3">
    <source>
        <dbReference type="RefSeq" id="XP_042565305.1"/>
    </source>
</evidence>
<keyword evidence="2" id="KW-1185">Reference proteome</keyword>
<feature type="compositionally biased region" description="Polar residues" evidence="1">
    <location>
        <begin position="35"/>
        <end position="46"/>
    </location>
</feature>